<keyword evidence="3" id="KW-1185">Reference proteome</keyword>
<gene>
    <name evidence="2" type="ORF">V5O48_013339</name>
</gene>
<dbReference type="EMBL" id="JBAHYK010001289">
    <property type="protein sequence ID" value="KAL0568642.1"/>
    <property type="molecule type" value="Genomic_DNA"/>
</dbReference>
<evidence type="ECO:0000313" key="2">
    <source>
        <dbReference type="EMBL" id="KAL0568642.1"/>
    </source>
</evidence>
<feature type="region of interest" description="Disordered" evidence="1">
    <location>
        <begin position="98"/>
        <end position="118"/>
    </location>
</feature>
<comment type="caution">
    <text evidence="2">The sequence shown here is derived from an EMBL/GenBank/DDBJ whole genome shotgun (WGS) entry which is preliminary data.</text>
</comment>
<dbReference type="Proteomes" id="UP001465976">
    <property type="component" value="Unassembled WGS sequence"/>
</dbReference>
<evidence type="ECO:0000313" key="3">
    <source>
        <dbReference type="Proteomes" id="UP001465976"/>
    </source>
</evidence>
<sequence length="223" mass="25367">MDPRYQYDDRERGKHLPHLPSYSQTPYPPPFFTQPTHYIHPATGTGYVPTMPNYPYPSYPITPAPPYQYPTVMNLTPEQVQHFNASYGPPYNVRFEEHDATDTRKSSTGSEPRRSVLKNTSYQIQHVPMSQTMITPPQDDGQQTPHTASTFPRTYESPADAIREVSGKCRAFLRKAGVGNADEMEPLEAIVNTERLANASRDALPPVARRFLNKRHNMGVEEY</sequence>
<name>A0ABR3F0I1_9AGAR</name>
<feature type="compositionally biased region" description="Basic and acidic residues" evidence="1">
    <location>
        <begin position="1"/>
        <end position="14"/>
    </location>
</feature>
<proteinExistence type="predicted"/>
<feature type="region of interest" description="Disordered" evidence="1">
    <location>
        <begin position="1"/>
        <end position="23"/>
    </location>
</feature>
<organism evidence="2 3">
    <name type="scientific">Marasmius crinis-equi</name>
    <dbReference type="NCBI Taxonomy" id="585013"/>
    <lineage>
        <taxon>Eukaryota</taxon>
        <taxon>Fungi</taxon>
        <taxon>Dikarya</taxon>
        <taxon>Basidiomycota</taxon>
        <taxon>Agaricomycotina</taxon>
        <taxon>Agaricomycetes</taxon>
        <taxon>Agaricomycetidae</taxon>
        <taxon>Agaricales</taxon>
        <taxon>Marasmiineae</taxon>
        <taxon>Marasmiaceae</taxon>
        <taxon>Marasmius</taxon>
    </lineage>
</organism>
<accession>A0ABR3F0I1</accession>
<evidence type="ECO:0000256" key="1">
    <source>
        <dbReference type="SAM" id="MobiDB-lite"/>
    </source>
</evidence>
<protein>
    <submittedName>
        <fullName evidence="2">Uncharacterized protein</fullName>
    </submittedName>
</protein>
<reference evidence="2 3" key="1">
    <citation type="submission" date="2024-02" db="EMBL/GenBank/DDBJ databases">
        <title>A draft genome for the cacao thread blight pathogen Marasmius crinis-equi.</title>
        <authorList>
            <person name="Cohen S.P."/>
            <person name="Baruah I.K."/>
            <person name="Amoako-Attah I."/>
            <person name="Bukari Y."/>
            <person name="Meinhardt L.W."/>
            <person name="Bailey B.A."/>
        </authorList>
    </citation>
    <scope>NUCLEOTIDE SEQUENCE [LARGE SCALE GENOMIC DNA]</scope>
    <source>
        <strain evidence="2 3">GH-76</strain>
    </source>
</reference>